<dbReference type="AlphaFoldDB" id="A0A150IMI3"/>
<evidence type="ECO:0000313" key="1">
    <source>
        <dbReference type="EMBL" id="KYC46098.1"/>
    </source>
</evidence>
<name>A0A150IMI3_9EURY</name>
<dbReference type="Proteomes" id="UP000075578">
    <property type="component" value="Unassembled WGS sequence"/>
</dbReference>
<evidence type="ECO:0000313" key="2">
    <source>
        <dbReference type="Proteomes" id="UP000075578"/>
    </source>
</evidence>
<protein>
    <submittedName>
        <fullName evidence="1">Uncharacterized protein</fullName>
    </submittedName>
</protein>
<comment type="caution">
    <text evidence="1">The sequence shown here is derived from an EMBL/GenBank/DDBJ whole genome shotgun (WGS) entry which is preliminary data.</text>
</comment>
<gene>
    <name evidence="1" type="ORF">AMQ74_01867</name>
</gene>
<sequence length="90" mass="10822">MDTRLYSPKALRVLVTKDRATEELQVRYIKAHIDTLADEDFLPEMNKITELGWKKLFLEIRNSWNQDSKVYRAFFRRLSKEDKAIMSIRE</sequence>
<reference evidence="1 2" key="1">
    <citation type="journal article" date="2016" name="ISME J.">
        <title>Chasing the elusive Euryarchaeota class WSA2: genomes reveal a uniquely fastidious methyl-reducing methanogen.</title>
        <authorList>
            <person name="Nobu M.K."/>
            <person name="Narihiro T."/>
            <person name="Kuroda K."/>
            <person name="Mei R."/>
            <person name="Liu W.T."/>
        </authorList>
    </citation>
    <scope>NUCLEOTIDE SEQUENCE [LARGE SCALE GENOMIC DNA]</scope>
    <source>
        <strain evidence="1">U1lsi0528_Bin089</strain>
    </source>
</reference>
<dbReference type="EMBL" id="LNGD01000224">
    <property type="protein sequence ID" value="KYC46098.1"/>
    <property type="molecule type" value="Genomic_DNA"/>
</dbReference>
<organism evidence="1 2">
    <name type="scientific">Candidatus Methanofastidiosum methylothiophilum</name>
    <dbReference type="NCBI Taxonomy" id="1705564"/>
    <lineage>
        <taxon>Archaea</taxon>
        <taxon>Methanobacteriati</taxon>
        <taxon>Methanobacteriota</taxon>
        <taxon>Stenosarchaea group</taxon>
        <taxon>Candidatus Methanofastidiosia</taxon>
        <taxon>Candidatus Methanofastidiosales</taxon>
        <taxon>Candidatus Methanofastidiosaceae</taxon>
        <taxon>Candidatus Methanofastidiosum</taxon>
    </lineage>
</organism>
<proteinExistence type="predicted"/>
<accession>A0A150IMI3</accession>